<reference evidence="2" key="1">
    <citation type="submission" date="2021-03" db="EMBL/GenBank/DDBJ databases">
        <authorList>
            <person name="Wang G."/>
        </authorList>
    </citation>
    <scope>NUCLEOTIDE SEQUENCE</scope>
    <source>
        <strain evidence="2">KCTC 12899</strain>
    </source>
</reference>
<evidence type="ECO:0000313" key="3">
    <source>
        <dbReference type="Proteomes" id="UP000664417"/>
    </source>
</evidence>
<organism evidence="2 3">
    <name type="scientific">Acanthopleuribacter pedis</name>
    <dbReference type="NCBI Taxonomy" id="442870"/>
    <lineage>
        <taxon>Bacteria</taxon>
        <taxon>Pseudomonadati</taxon>
        <taxon>Acidobacteriota</taxon>
        <taxon>Holophagae</taxon>
        <taxon>Acanthopleuribacterales</taxon>
        <taxon>Acanthopleuribacteraceae</taxon>
        <taxon>Acanthopleuribacter</taxon>
    </lineage>
</organism>
<sequence>MSITWVLETEVYPDQHQTLIQSVQTANQQVISWRESWTDPAERPRFDGQTVLFHGSLAVADQLHREGTWQPGAFCDTARFHCSHWFPRFPALLIQEQVTFSTVRRLCEHPAAVLAELGNPSKVFVRPDSPLKPFSGRVLTPEQLTPRGLDHGFYYDDLDLPVVVCAPITISAEWRFVACAGTIVAASAYQAEGRQALGDAVPGEAAAAAQAVAAHPEWQDALFVVDIGRSEQGYRLVELNPFSGADLYHCDRDAIVRAVTQWVKPSSL</sequence>
<comment type="caution">
    <text evidence="2">The sequence shown here is derived from an EMBL/GenBank/DDBJ whole genome shotgun (WGS) entry which is preliminary data.</text>
</comment>
<dbReference type="RefSeq" id="WP_207862865.1">
    <property type="nucleotide sequence ID" value="NZ_JAFREP010000045.1"/>
</dbReference>
<gene>
    <name evidence="2" type="ORF">J3U88_30795</name>
</gene>
<keyword evidence="3" id="KW-1185">Reference proteome</keyword>
<dbReference type="InterPro" id="IPR041261">
    <property type="entry name" value="R2K_2"/>
</dbReference>
<dbReference type="AlphaFoldDB" id="A0A8J7U5T4"/>
<dbReference type="EMBL" id="JAFREP010000045">
    <property type="protein sequence ID" value="MBO1322893.1"/>
    <property type="molecule type" value="Genomic_DNA"/>
</dbReference>
<feature type="domain" description="ATP-grasp" evidence="1">
    <location>
        <begin position="119"/>
        <end position="256"/>
    </location>
</feature>
<evidence type="ECO:0000259" key="1">
    <source>
        <dbReference type="Pfam" id="PF18299"/>
    </source>
</evidence>
<name>A0A8J7U5T4_9BACT</name>
<dbReference type="Proteomes" id="UP000664417">
    <property type="component" value="Unassembled WGS sequence"/>
</dbReference>
<protein>
    <submittedName>
        <fullName evidence="2">ATP-grasp domain-containing protein</fullName>
    </submittedName>
</protein>
<accession>A0A8J7U5T4</accession>
<dbReference type="Pfam" id="PF18299">
    <property type="entry name" value="R2K_2"/>
    <property type="match status" value="1"/>
</dbReference>
<evidence type="ECO:0000313" key="2">
    <source>
        <dbReference type="EMBL" id="MBO1322893.1"/>
    </source>
</evidence>
<proteinExistence type="predicted"/>